<dbReference type="EMBL" id="DS268530">
    <property type="protein sequence ID" value="EFO86982.1"/>
    <property type="molecule type" value="Genomic_DNA"/>
</dbReference>
<sequence length="76" mass="8692">MNFKTVLFFVFIVGYVTACLDYCPEECTDSGCNLWVCESEFDCFCDDCDWYGGQLALSEVARVKKDVIRAKLNPKK</sequence>
<dbReference type="Proteomes" id="UP000008281">
    <property type="component" value="Unassembled WGS sequence"/>
</dbReference>
<dbReference type="FunCoup" id="E3N532">
    <property type="interactions" value="625"/>
</dbReference>
<dbReference type="InParanoid" id="E3N532"/>
<keyword evidence="1" id="KW-0732">Signal</keyword>
<keyword evidence="3" id="KW-1185">Reference proteome</keyword>
<accession>E3N532</accession>
<protein>
    <submittedName>
        <fullName evidence="2">Uncharacterized protein</fullName>
    </submittedName>
</protein>
<evidence type="ECO:0000313" key="3">
    <source>
        <dbReference type="Proteomes" id="UP000008281"/>
    </source>
</evidence>
<reference evidence="2" key="1">
    <citation type="submission" date="2007-07" db="EMBL/GenBank/DDBJ databases">
        <title>PCAP assembly of the Caenorhabditis remanei genome.</title>
        <authorList>
            <consortium name="The Caenorhabditis remanei Sequencing Consortium"/>
            <person name="Wilson R.K."/>
        </authorList>
    </citation>
    <scope>NUCLEOTIDE SEQUENCE [LARGE SCALE GENOMIC DNA]</scope>
    <source>
        <strain evidence="2">PB4641</strain>
    </source>
</reference>
<feature type="chain" id="PRO_5003177962" evidence="1">
    <location>
        <begin position="19"/>
        <end position="76"/>
    </location>
</feature>
<feature type="signal peptide" evidence="1">
    <location>
        <begin position="1"/>
        <end position="18"/>
    </location>
</feature>
<dbReference type="HOGENOM" id="CLU_2656644_0_0_1"/>
<proteinExistence type="predicted"/>
<gene>
    <name evidence="2" type="ORF">CRE_19343</name>
</gene>
<evidence type="ECO:0000313" key="2">
    <source>
        <dbReference type="EMBL" id="EFO86982.1"/>
    </source>
</evidence>
<evidence type="ECO:0000256" key="1">
    <source>
        <dbReference type="SAM" id="SignalP"/>
    </source>
</evidence>
<name>E3N532_CAERE</name>
<dbReference type="OrthoDB" id="5880956at2759"/>
<organism evidence="3">
    <name type="scientific">Caenorhabditis remanei</name>
    <name type="common">Caenorhabditis vulgaris</name>
    <dbReference type="NCBI Taxonomy" id="31234"/>
    <lineage>
        <taxon>Eukaryota</taxon>
        <taxon>Metazoa</taxon>
        <taxon>Ecdysozoa</taxon>
        <taxon>Nematoda</taxon>
        <taxon>Chromadorea</taxon>
        <taxon>Rhabditida</taxon>
        <taxon>Rhabditina</taxon>
        <taxon>Rhabditomorpha</taxon>
        <taxon>Rhabditoidea</taxon>
        <taxon>Rhabditidae</taxon>
        <taxon>Peloderinae</taxon>
        <taxon>Caenorhabditis</taxon>
    </lineage>
</organism>
<dbReference type="eggNOG" id="ENOG502TJ11">
    <property type="taxonomic scope" value="Eukaryota"/>
</dbReference>
<dbReference type="AlphaFoldDB" id="E3N532"/>